<dbReference type="Proteomes" id="UP000005096">
    <property type="component" value="Chromosome"/>
</dbReference>
<dbReference type="InterPro" id="IPR007197">
    <property type="entry name" value="rSAM"/>
</dbReference>
<evidence type="ECO:0000256" key="3">
    <source>
        <dbReference type="ARBA" id="ARBA00022691"/>
    </source>
</evidence>
<evidence type="ECO:0000259" key="7">
    <source>
        <dbReference type="PROSITE" id="PS51918"/>
    </source>
</evidence>
<accession>E3CY70</accession>
<name>E3CY70_9BACT</name>
<dbReference type="AlphaFoldDB" id="E3CY70"/>
<dbReference type="HOGENOM" id="CLU_060920_0_0_0"/>
<dbReference type="eggNOG" id="COG1242">
    <property type="taxonomic scope" value="Bacteria"/>
</dbReference>
<dbReference type="InterPro" id="IPR058240">
    <property type="entry name" value="rSAM_sf"/>
</dbReference>
<dbReference type="PROSITE" id="PS51918">
    <property type="entry name" value="RADICAL_SAM"/>
    <property type="match status" value="1"/>
</dbReference>
<evidence type="ECO:0000256" key="5">
    <source>
        <dbReference type="ARBA" id="ARBA00023004"/>
    </source>
</evidence>
<dbReference type="STRING" id="584708.Apau_1177"/>
<keyword evidence="5" id="KW-0408">Iron</keyword>
<dbReference type="InterPro" id="IPR006638">
    <property type="entry name" value="Elp3/MiaA/NifB-like_rSAM"/>
</dbReference>
<dbReference type="RefSeq" id="WP_006300804.1">
    <property type="nucleotide sequence ID" value="NZ_CM001022.1"/>
</dbReference>
<evidence type="ECO:0000256" key="4">
    <source>
        <dbReference type="ARBA" id="ARBA00022723"/>
    </source>
</evidence>
<dbReference type="PANTHER" id="PTHR11135">
    <property type="entry name" value="HISTONE ACETYLTRANSFERASE-RELATED"/>
    <property type="match status" value="1"/>
</dbReference>
<dbReference type="SMART" id="SM00729">
    <property type="entry name" value="Elp3"/>
    <property type="match status" value="1"/>
</dbReference>
<dbReference type="EMBL" id="CM001022">
    <property type="protein sequence ID" value="EFQ23603.1"/>
    <property type="molecule type" value="Genomic_DNA"/>
</dbReference>
<protein>
    <submittedName>
        <fullName evidence="8">Radical SAM domain protein</fullName>
    </submittedName>
</protein>
<sequence length="311" mass="34353">MTLPWRAWSAVLRERHGGPVRKLALDTGAGCPHRNDLASGGCLYCDERGGGDGAALLGLSLPEQVRQKARPLKRRFPSPRVFLYFQSYSCTQDPPEILEAKVRQARETAREEGLSVLGLAFGVRPDQIPAPFLETATRWGDEGLEVWIEVGVQTLEEDQLVWLRRGHGAGAAEDAARILRGRGLFLCAHLIGGIPGDDPERLARDASTLARWGFHALKLHPLHVLRGAALEDLYRRGLFTPVPEEVYRDQVVRALATLPETTILQRLTADAPPDRLIAPAWMGDKAGTLRRLQEALETQGLRQGCRLPPQP</sequence>
<keyword evidence="2" id="KW-0004">4Fe-4S</keyword>
<dbReference type="InterPro" id="IPR005911">
    <property type="entry name" value="YhcC-like"/>
</dbReference>
<dbReference type="GO" id="GO:0046872">
    <property type="term" value="F:metal ion binding"/>
    <property type="evidence" value="ECO:0007669"/>
    <property type="project" value="UniProtKB-KW"/>
</dbReference>
<keyword evidence="3" id="KW-0949">S-adenosyl-L-methionine</keyword>
<dbReference type="SUPFAM" id="SSF102114">
    <property type="entry name" value="Radical SAM enzymes"/>
    <property type="match status" value="1"/>
</dbReference>
<keyword evidence="4" id="KW-0479">Metal-binding</keyword>
<feature type="domain" description="Radical SAM core" evidence="7">
    <location>
        <begin position="15"/>
        <end position="264"/>
    </location>
</feature>
<evidence type="ECO:0000313" key="8">
    <source>
        <dbReference type="EMBL" id="EFQ23603.1"/>
    </source>
</evidence>
<dbReference type="InterPro" id="IPR039661">
    <property type="entry name" value="ELP3"/>
</dbReference>
<evidence type="ECO:0000313" key="9">
    <source>
        <dbReference type="Proteomes" id="UP000005096"/>
    </source>
</evidence>
<comment type="cofactor">
    <cofactor evidence="1">
        <name>[4Fe-4S] cluster</name>
        <dbReference type="ChEBI" id="CHEBI:49883"/>
    </cofactor>
</comment>
<dbReference type="GO" id="GO:0051539">
    <property type="term" value="F:4 iron, 4 sulfur cluster binding"/>
    <property type="evidence" value="ECO:0007669"/>
    <property type="project" value="UniProtKB-KW"/>
</dbReference>
<dbReference type="InterPro" id="IPR032432">
    <property type="entry name" value="Radical_SAM_C"/>
</dbReference>
<dbReference type="Pfam" id="PF16199">
    <property type="entry name" value="Radical_SAM_C"/>
    <property type="match status" value="1"/>
</dbReference>
<dbReference type="GO" id="GO:0003824">
    <property type="term" value="F:catalytic activity"/>
    <property type="evidence" value="ECO:0007669"/>
    <property type="project" value="InterPro"/>
</dbReference>
<dbReference type="SFLD" id="SFLDG01091">
    <property type="entry name" value="uncharacterized_CHP01210-like"/>
    <property type="match status" value="1"/>
</dbReference>
<evidence type="ECO:0000256" key="6">
    <source>
        <dbReference type="ARBA" id="ARBA00023014"/>
    </source>
</evidence>
<dbReference type="OrthoDB" id="9801689at2"/>
<evidence type="ECO:0000256" key="1">
    <source>
        <dbReference type="ARBA" id="ARBA00001966"/>
    </source>
</evidence>
<dbReference type="SFLD" id="SFLDS00029">
    <property type="entry name" value="Radical_SAM"/>
    <property type="match status" value="1"/>
</dbReference>
<proteinExistence type="predicted"/>
<dbReference type="PaxDb" id="584708-Apau_1177"/>
<keyword evidence="6" id="KW-0411">Iron-sulfur</keyword>
<dbReference type="NCBIfam" id="TIGR01212">
    <property type="entry name" value="TIGR01212 family radical SAM protein"/>
    <property type="match status" value="1"/>
</dbReference>
<evidence type="ECO:0000256" key="2">
    <source>
        <dbReference type="ARBA" id="ARBA00022485"/>
    </source>
</evidence>
<gene>
    <name evidence="8" type="ORF">Apau_1177</name>
</gene>
<reference evidence="8 9" key="1">
    <citation type="journal article" date="2010" name="Stand. Genomic Sci.">
        <title>Non-contiguous finished genome sequence of Aminomonas paucivorans type strain (GLU-3).</title>
        <authorList>
            <person name="Pitluck S."/>
            <person name="Yasawong M."/>
            <person name="Held B."/>
            <person name="Lapidus A."/>
            <person name="Nolan M."/>
            <person name="Copeland A."/>
            <person name="Lucas S."/>
            <person name="Del Rio T.G."/>
            <person name="Tice H."/>
            <person name="Cheng J.F."/>
            <person name="Chertkov O."/>
            <person name="Goodwin L."/>
            <person name="Tapia R."/>
            <person name="Han C."/>
            <person name="Liolios K."/>
            <person name="Ivanova N."/>
            <person name="Mavromatis K."/>
            <person name="Ovchinnikova G."/>
            <person name="Pati A."/>
            <person name="Chen A."/>
            <person name="Palaniappan K."/>
            <person name="Land M."/>
            <person name="Hauser L."/>
            <person name="Chang Y.J."/>
            <person name="Jeffries C.D."/>
            <person name="Pukall R."/>
            <person name="Spring S."/>
            <person name="Rohde M."/>
            <person name="Sikorski J."/>
            <person name="Goker M."/>
            <person name="Woyke T."/>
            <person name="Bristow J."/>
            <person name="Eisen J.A."/>
            <person name="Markowitz V."/>
            <person name="Hugenholtz P."/>
            <person name="Kyrpides N.C."/>
            <person name="Klenk H.P."/>
        </authorList>
    </citation>
    <scope>NUCLEOTIDE SEQUENCE [LARGE SCALE GENOMIC DNA]</scope>
    <source>
        <strain evidence="8 9">DSM 12260</strain>
    </source>
</reference>
<dbReference type="SFLD" id="SFLDG01086">
    <property type="entry name" value="elongater_protein-like"/>
    <property type="match status" value="1"/>
</dbReference>
<keyword evidence="9" id="KW-1185">Reference proteome</keyword>
<organism evidence="8 9">
    <name type="scientific">Aminomonas paucivorans DSM 12260</name>
    <dbReference type="NCBI Taxonomy" id="584708"/>
    <lineage>
        <taxon>Bacteria</taxon>
        <taxon>Thermotogati</taxon>
        <taxon>Synergistota</taxon>
        <taxon>Synergistia</taxon>
        <taxon>Synergistales</taxon>
        <taxon>Synergistaceae</taxon>
        <taxon>Aminomonas</taxon>
    </lineage>
</organism>
<dbReference type="Pfam" id="PF04055">
    <property type="entry name" value="Radical_SAM"/>
    <property type="match status" value="1"/>
</dbReference>